<organism evidence="2 3">
    <name type="scientific">Streptomyces triticirhizae</name>
    <dbReference type="NCBI Taxonomy" id="2483353"/>
    <lineage>
        <taxon>Bacteria</taxon>
        <taxon>Bacillati</taxon>
        <taxon>Actinomycetota</taxon>
        <taxon>Actinomycetes</taxon>
        <taxon>Kitasatosporales</taxon>
        <taxon>Streptomycetaceae</taxon>
        <taxon>Streptomyces</taxon>
    </lineage>
</organism>
<dbReference type="SUPFAM" id="SSF141571">
    <property type="entry name" value="Pentapeptide repeat-like"/>
    <property type="match status" value="1"/>
</dbReference>
<dbReference type="InterPro" id="IPR051082">
    <property type="entry name" value="Pentapeptide-BTB/POZ_domain"/>
</dbReference>
<sequence length="335" mass="37333">MLVTVASLGILCVLIFVLGPVSWWVAGETVKGLSGKERADAINAVRQTVLAALAGVTVLASLAYTARTYRLSRRGQVTERFRAAVENLASDKLEVRLGSVYSLEHILAESAVDHRAVVEVLAGFVRHRVRRSSAPEPMKPPEQRNSYQSDPPDWGEELSPDIQEAVEVLARRPRRAEPRRIDLRHTRLAGLSLRHFEFESAPRLEWMFLTGADLHRADLRGAHMRGTILNDADMRWAWLQDACCEGTQMAFVDFRGASLNGADFRRAFLRGADFREAGGLTAGQLAEAEIDDDTRLPEYLSDDPWVAARLADCAAWRETNSPHRRPPRTPPPPLV</sequence>
<dbReference type="Gene3D" id="2.160.20.80">
    <property type="entry name" value="E3 ubiquitin-protein ligase SopA"/>
    <property type="match status" value="1"/>
</dbReference>
<dbReference type="Proteomes" id="UP000278673">
    <property type="component" value="Unassembled WGS sequence"/>
</dbReference>
<evidence type="ECO:0000313" key="3">
    <source>
        <dbReference type="Proteomes" id="UP000278673"/>
    </source>
</evidence>
<dbReference type="EMBL" id="RFFJ01000009">
    <property type="protein sequence ID" value="RMI45224.1"/>
    <property type="molecule type" value="Genomic_DNA"/>
</dbReference>
<proteinExistence type="predicted"/>
<name>A0A3M2M614_9ACTN</name>
<dbReference type="PANTHER" id="PTHR14136">
    <property type="entry name" value="BTB_POZ DOMAIN-CONTAINING PROTEIN KCTD9"/>
    <property type="match status" value="1"/>
</dbReference>
<dbReference type="AlphaFoldDB" id="A0A3M2M614"/>
<evidence type="ECO:0000256" key="1">
    <source>
        <dbReference type="SAM" id="MobiDB-lite"/>
    </source>
</evidence>
<comment type="caution">
    <text evidence="2">The sequence shown here is derived from an EMBL/GenBank/DDBJ whole genome shotgun (WGS) entry which is preliminary data.</text>
</comment>
<dbReference type="Pfam" id="PF00805">
    <property type="entry name" value="Pentapeptide"/>
    <property type="match status" value="1"/>
</dbReference>
<evidence type="ECO:0000313" key="2">
    <source>
        <dbReference type="EMBL" id="RMI45224.1"/>
    </source>
</evidence>
<accession>A0A3M2M614</accession>
<protein>
    <submittedName>
        <fullName evidence="2">Pentapeptide repeat-containing protein</fullName>
    </submittedName>
</protein>
<gene>
    <name evidence="2" type="ORF">EBN88_03580</name>
</gene>
<dbReference type="PANTHER" id="PTHR14136:SF17">
    <property type="entry name" value="BTB_POZ DOMAIN-CONTAINING PROTEIN KCTD9"/>
    <property type="match status" value="1"/>
</dbReference>
<keyword evidence="3" id="KW-1185">Reference proteome</keyword>
<dbReference type="InterPro" id="IPR001646">
    <property type="entry name" value="5peptide_repeat"/>
</dbReference>
<dbReference type="RefSeq" id="WP_147472633.1">
    <property type="nucleotide sequence ID" value="NZ_RFFJ01000009.1"/>
</dbReference>
<feature type="region of interest" description="Disordered" evidence="1">
    <location>
        <begin position="131"/>
        <end position="156"/>
    </location>
</feature>
<reference evidence="2 3" key="1">
    <citation type="submission" date="2018-10" db="EMBL/GenBank/DDBJ databases">
        <title>Isolation, diversity and antifungal activity of actinobacteria from wheat.</title>
        <authorList>
            <person name="Han C."/>
        </authorList>
    </citation>
    <scope>NUCLEOTIDE SEQUENCE [LARGE SCALE GENOMIC DNA]</scope>
    <source>
        <strain evidence="2 3">NEAU-YY642</strain>
    </source>
</reference>